<gene>
    <name evidence="1" type="ORF">AAG570_013822</name>
</gene>
<dbReference type="AlphaFoldDB" id="A0ABD0YZK6"/>
<organism evidence="1 2">
    <name type="scientific">Ranatra chinensis</name>
    <dbReference type="NCBI Taxonomy" id="642074"/>
    <lineage>
        <taxon>Eukaryota</taxon>
        <taxon>Metazoa</taxon>
        <taxon>Ecdysozoa</taxon>
        <taxon>Arthropoda</taxon>
        <taxon>Hexapoda</taxon>
        <taxon>Insecta</taxon>
        <taxon>Pterygota</taxon>
        <taxon>Neoptera</taxon>
        <taxon>Paraneoptera</taxon>
        <taxon>Hemiptera</taxon>
        <taxon>Heteroptera</taxon>
        <taxon>Panheteroptera</taxon>
        <taxon>Nepomorpha</taxon>
        <taxon>Nepidae</taxon>
        <taxon>Ranatrinae</taxon>
        <taxon>Ranatra</taxon>
    </lineage>
</organism>
<proteinExistence type="predicted"/>
<evidence type="ECO:0000313" key="1">
    <source>
        <dbReference type="EMBL" id="KAL1129293.1"/>
    </source>
</evidence>
<reference evidence="1 2" key="1">
    <citation type="submission" date="2024-07" db="EMBL/GenBank/DDBJ databases">
        <title>Chromosome-level genome assembly of the water stick insect Ranatra chinensis (Heteroptera: Nepidae).</title>
        <authorList>
            <person name="Liu X."/>
        </authorList>
    </citation>
    <scope>NUCLEOTIDE SEQUENCE [LARGE SCALE GENOMIC DNA]</scope>
    <source>
        <strain evidence="1">Cailab_2021Rc</strain>
        <tissue evidence="1">Muscle</tissue>
    </source>
</reference>
<name>A0ABD0YZK6_9HEMI</name>
<accession>A0ABD0YZK6</accession>
<protein>
    <submittedName>
        <fullName evidence="1">Uncharacterized protein</fullName>
    </submittedName>
</protein>
<keyword evidence="2" id="KW-1185">Reference proteome</keyword>
<sequence>MSYISVRGNLGSPHTQVYGLDPNQIDNISQILRPSGKNEDCNGISYYNSVMEVINALEYTFGYEVISCTNSQYGEGYRITDLMIWTMGLQNMDHKAHNGPQHRGGWRGDYNRR</sequence>
<dbReference type="Proteomes" id="UP001558652">
    <property type="component" value="Unassembled WGS sequence"/>
</dbReference>
<dbReference type="EMBL" id="JBFDAA010000009">
    <property type="protein sequence ID" value="KAL1129293.1"/>
    <property type="molecule type" value="Genomic_DNA"/>
</dbReference>
<evidence type="ECO:0000313" key="2">
    <source>
        <dbReference type="Proteomes" id="UP001558652"/>
    </source>
</evidence>
<comment type="caution">
    <text evidence="1">The sequence shown here is derived from an EMBL/GenBank/DDBJ whole genome shotgun (WGS) entry which is preliminary data.</text>
</comment>